<name>A0A6S7FVL5_PARCT</name>
<evidence type="ECO:0000313" key="1">
    <source>
        <dbReference type="EMBL" id="CAB3980329.1"/>
    </source>
</evidence>
<protein>
    <submittedName>
        <fullName evidence="1">Uncharacterized protein</fullName>
    </submittedName>
</protein>
<evidence type="ECO:0000313" key="2">
    <source>
        <dbReference type="Proteomes" id="UP001152795"/>
    </source>
</evidence>
<accession>A0A6S7FVL5</accession>
<comment type="caution">
    <text evidence="1">The sequence shown here is derived from an EMBL/GenBank/DDBJ whole genome shotgun (WGS) entry which is preliminary data.</text>
</comment>
<dbReference type="AlphaFoldDB" id="A0A6S7FVL5"/>
<dbReference type="Proteomes" id="UP001152795">
    <property type="component" value="Unassembled WGS sequence"/>
</dbReference>
<keyword evidence="2" id="KW-1185">Reference proteome</keyword>
<reference evidence="1" key="1">
    <citation type="submission" date="2020-04" db="EMBL/GenBank/DDBJ databases">
        <authorList>
            <person name="Alioto T."/>
            <person name="Alioto T."/>
            <person name="Gomez Garrido J."/>
        </authorList>
    </citation>
    <scope>NUCLEOTIDE SEQUENCE</scope>
    <source>
        <strain evidence="1">A484AB</strain>
    </source>
</reference>
<gene>
    <name evidence="1" type="ORF">PACLA_8A074944</name>
</gene>
<sequence>MSRVVATQVAVKDLQDVQKTETEPSESEKVVTVDPKASLSFRGLSIILNLDLGIRSDKKMKSFKV</sequence>
<dbReference type="EMBL" id="CACRXK020000281">
    <property type="protein sequence ID" value="CAB3980329.1"/>
    <property type="molecule type" value="Genomic_DNA"/>
</dbReference>
<feature type="non-terminal residue" evidence="1">
    <location>
        <position position="65"/>
    </location>
</feature>
<proteinExistence type="predicted"/>
<organism evidence="1 2">
    <name type="scientific">Paramuricea clavata</name>
    <name type="common">Red gorgonian</name>
    <name type="synonym">Violescent sea-whip</name>
    <dbReference type="NCBI Taxonomy" id="317549"/>
    <lineage>
        <taxon>Eukaryota</taxon>
        <taxon>Metazoa</taxon>
        <taxon>Cnidaria</taxon>
        <taxon>Anthozoa</taxon>
        <taxon>Octocorallia</taxon>
        <taxon>Malacalcyonacea</taxon>
        <taxon>Plexauridae</taxon>
        <taxon>Paramuricea</taxon>
    </lineage>
</organism>